<gene>
    <name evidence="4" type="primary">dsdA</name>
    <name evidence="6" type="ORF">J5A65_11080</name>
</gene>
<dbReference type="NCBIfam" id="TIGR02035">
    <property type="entry name" value="D_Ser_am_lyase"/>
    <property type="match status" value="1"/>
</dbReference>
<dbReference type="Proteomes" id="UP000678513">
    <property type="component" value="Chromosome"/>
</dbReference>
<dbReference type="RefSeq" id="WP_212321959.1">
    <property type="nucleotide sequence ID" value="NZ_AP024463.1"/>
</dbReference>
<keyword evidence="3 4" id="KW-0456">Lyase</keyword>
<dbReference type="Gene3D" id="3.40.50.1100">
    <property type="match status" value="2"/>
</dbReference>
<dbReference type="GO" id="GO:0008721">
    <property type="term" value="F:D-serine ammonia-lyase activity"/>
    <property type="evidence" value="ECO:0007669"/>
    <property type="project" value="UniProtKB-EC"/>
</dbReference>
<dbReference type="HAMAP" id="MF_01030">
    <property type="entry name" value="D_Ser_dehydrat"/>
    <property type="match status" value="1"/>
</dbReference>
<accession>A0ABX7Y2U8</accession>
<protein>
    <recommendedName>
        <fullName evidence="4">Probable D-serine dehydratase</fullName>
        <ecNumber evidence="4">4.3.1.18</ecNumber>
    </recommendedName>
    <alternativeName>
        <fullName evidence="4">D-serine deaminase</fullName>
        <shortName evidence="4">DSD</shortName>
    </alternativeName>
</protein>
<comment type="cofactor">
    <cofactor evidence="1 4">
        <name>pyridoxal 5'-phosphate</name>
        <dbReference type="ChEBI" id="CHEBI:597326"/>
    </cofactor>
</comment>
<reference evidence="6 7" key="1">
    <citation type="submission" date="2021-03" db="EMBL/GenBank/DDBJ databases">
        <title>Human Oral Microbial Genomes.</title>
        <authorList>
            <person name="Johnston C.D."/>
            <person name="Chen T."/>
            <person name="Dewhirst F.E."/>
        </authorList>
    </citation>
    <scope>NUCLEOTIDE SEQUENCE [LARGE SCALE GENOMIC DNA]</scope>
    <source>
        <strain evidence="6 7">DSMZ 100122</strain>
    </source>
</reference>
<organism evidence="6 7">
    <name type="scientific">Arachnia rubra</name>
    <dbReference type="NCBI Taxonomy" id="1547448"/>
    <lineage>
        <taxon>Bacteria</taxon>
        <taxon>Bacillati</taxon>
        <taxon>Actinomycetota</taxon>
        <taxon>Actinomycetes</taxon>
        <taxon>Propionibacteriales</taxon>
        <taxon>Propionibacteriaceae</taxon>
        <taxon>Arachnia</taxon>
    </lineage>
</organism>
<dbReference type="InterPro" id="IPR000634">
    <property type="entry name" value="Ser/Thr_deHydtase_PyrdxlP-BS"/>
</dbReference>
<dbReference type="EMBL" id="CP072384">
    <property type="protein sequence ID" value="QUC07469.1"/>
    <property type="molecule type" value="Genomic_DNA"/>
</dbReference>
<dbReference type="PROSITE" id="PS00165">
    <property type="entry name" value="DEHYDRATASE_SER_THR"/>
    <property type="match status" value="1"/>
</dbReference>
<evidence type="ECO:0000256" key="3">
    <source>
        <dbReference type="ARBA" id="ARBA00023239"/>
    </source>
</evidence>
<dbReference type="InterPro" id="IPR036052">
    <property type="entry name" value="TrpB-like_PALP_sf"/>
</dbReference>
<evidence type="ECO:0000313" key="6">
    <source>
        <dbReference type="EMBL" id="QUC07469.1"/>
    </source>
</evidence>
<feature type="domain" description="Tryptophan synthase beta chain-like PALP" evidence="5">
    <location>
        <begin position="96"/>
        <end position="397"/>
    </location>
</feature>
<keyword evidence="2 4" id="KW-0663">Pyridoxal phosphate</keyword>
<proteinExistence type="inferred from homology"/>
<evidence type="ECO:0000256" key="1">
    <source>
        <dbReference type="ARBA" id="ARBA00001933"/>
    </source>
</evidence>
<evidence type="ECO:0000259" key="5">
    <source>
        <dbReference type="Pfam" id="PF00291"/>
    </source>
</evidence>
<evidence type="ECO:0000256" key="2">
    <source>
        <dbReference type="ARBA" id="ARBA00022898"/>
    </source>
</evidence>
<dbReference type="InterPro" id="IPR050147">
    <property type="entry name" value="Ser/Thr_Dehydratase"/>
</dbReference>
<evidence type="ECO:0000256" key="4">
    <source>
        <dbReference type="HAMAP-Rule" id="MF_01030"/>
    </source>
</evidence>
<dbReference type="InterPro" id="IPR011780">
    <property type="entry name" value="D_Ser_am_lyase"/>
</dbReference>
<feature type="modified residue" description="N6-(pyridoxal phosphate)lysine" evidence="4">
    <location>
        <position position="121"/>
    </location>
</feature>
<dbReference type="PANTHER" id="PTHR48078:SF9">
    <property type="entry name" value="D-SERINE DEHYDRATASE"/>
    <property type="match status" value="1"/>
</dbReference>
<dbReference type="SUPFAM" id="SSF53686">
    <property type="entry name" value="Tryptophan synthase beta subunit-like PLP-dependent enzymes"/>
    <property type="match status" value="1"/>
</dbReference>
<dbReference type="NCBIfam" id="NF002823">
    <property type="entry name" value="PRK02991.1"/>
    <property type="match status" value="1"/>
</dbReference>
<dbReference type="EC" id="4.3.1.18" evidence="4"/>
<evidence type="ECO:0000313" key="7">
    <source>
        <dbReference type="Proteomes" id="UP000678513"/>
    </source>
</evidence>
<sequence>MTVIAGRELPDWEREFPLLRELVEGRETAWFNPGIASGDEALAGVGLTVADIDDAAARLRRFAPYIAQVFPGTRHAGGIIESPLYTIPDMQDALKEHTGIPIPGRLWMKMDSELPVSGSIKARGGIYEVLCQAERIALAEGLLQQGDDYRKLDSLKARAMFSGYSIAVGSTGNLGLSIGIMGARLGFKVTVHMSADARPWKKEMLRGHGVEVTEHESDYSAAVAAGRDQATSDPSAHFVDDENSTTLFLGYAVAGRRLAGQLQALEVRVDEEHPLFVYLPCGVGGGPGGVTFGLKTIFGDAVHPVFAEPVHSPCMLLGVHTGLHETVSVQDFGIDNVTAADGLAVGRPSGFVGRALEAAIDGYYTVSDASLYRHLALLATTEDLRVEPSAAAGLPGPQRVLADTAYLKRAGLTPPALAKATHLVWATGGSMVPEEEMSRYLQTGSGLLSES</sequence>
<comment type="similarity">
    <text evidence="4">Belongs to the serine/threonine dehydratase family. DsdA subfamily.</text>
</comment>
<dbReference type="InterPro" id="IPR001926">
    <property type="entry name" value="TrpB-like_PALP"/>
</dbReference>
<keyword evidence="7" id="KW-1185">Reference proteome</keyword>
<comment type="catalytic activity">
    <reaction evidence="4">
        <text>D-serine = pyruvate + NH4(+)</text>
        <dbReference type="Rhea" id="RHEA:13977"/>
        <dbReference type="ChEBI" id="CHEBI:15361"/>
        <dbReference type="ChEBI" id="CHEBI:28938"/>
        <dbReference type="ChEBI" id="CHEBI:35247"/>
        <dbReference type="EC" id="4.3.1.18"/>
    </reaction>
</comment>
<name>A0ABX7Y2U8_9ACTN</name>
<dbReference type="Pfam" id="PF00291">
    <property type="entry name" value="PALP"/>
    <property type="match status" value="1"/>
</dbReference>
<dbReference type="PANTHER" id="PTHR48078">
    <property type="entry name" value="THREONINE DEHYDRATASE, MITOCHONDRIAL-RELATED"/>
    <property type="match status" value="1"/>
</dbReference>